<dbReference type="FunFam" id="1.10.1450.10:FF:000001">
    <property type="entry name" value="Tetraspanin"/>
    <property type="match status" value="1"/>
</dbReference>
<evidence type="ECO:0000256" key="9">
    <source>
        <dbReference type="SAM" id="Phobius"/>
    </source>
</evidence>
<keyword evidence="6 9" id="KW-0472">Membrane</keyword>
<protein>
    <submittedName>
        <fullName evidence="10">Uncharacterized protein</fullName>
    </submittedName>
</protein>
<reference evidence="10" key="1">
    <citation type="submission" date="2025-08" db="UniProtKB">
        <authorList>
            <consortium name="Ensembl"/>
        </authorList>
    </citation>
    <scope>IDENTIFICATION</scope>
</reference>
<keyword evidence="11" id="KW-1185">Reference proteome</keyword>
<comment type="subcellular location">
    <subcellularLocation>
        <location evidence="1">Cell membrane</location>
        <topology evidence="1">Multi-pass membrane protein</topology>
    </subcellularLocation>
</comment>
<dbReference type="GO" id="GO:0005886">
    <property type="term" value="C:plasma membrane"/>
    <property type="evidence" value="ECO:0007669"/>
    <property type="project" value="UniProtKB-SubCell"/>
</dbReference>
<reference evidence="10" key="2">
    <citation type="submission" date="2025-09" db="UniProtKB">
        <authorList>
            <consortium name="Ensembl"/>
        </authorList>
    </citation>
    <scope>IDENTIFICATION</scope>
</reference>
<dbReference type="Proteomes" id="UP000261480">
    <property type="component" value="Unplaced"/>
</dbReference>
<evidence type="ECO:0000256" key="1">
    <source>
        <dbReference type="ARBA" id="ARBA00004651"/>
    </source>
</evidence>
<evidence type="ECO:0000256" key="6">
    <source>
        <dbReference type="ARBA" id="ARBA00023136"/>
    </source>
</evidence>
<dbReference type="InterPro" id="IPR008952">
    <property type="entry name" value="Tetraspanin_EC2_sf"/>
</dbReference>
<feature type="transmembrane region" description="Helical" evidence="9">
    <location>
        <begin position="21"/>
        <end position="41"/>
    </location>
</feature>
<evidence type="ECO:0000313" key="10">
    <source>
        <dbReference type="Ensembl" id="ENSPMEP00000008702.1"/>
    </source>
</evidence>
<feature type="transmembrane region" description="Helical" evidence="9">
    <location>
        <begin position="61"/>
        <end position="83"/>
    </location>
</feature>
<dbReference type="AlphaFoldDB" id="A0A3B3X0X6"/>
<comment type="similarity">
    <text evidence="2">Belongs to the tetraspanin (TM4SF) family.</text>
</comment>
<evidence type="ECO:0000256" key="4">
    <source>
        <dbReference type="ARBA" id="ARBA00022692"/>
    </source>
</evidence>
<feature type="transmembrane region" description="Helical" evidence="9">
    <location>
        <begin position="95"/>
        <end position="114"/>
    </location>
</feature>
<evidence type="ECO:0000256" key="3">
    <source>
        <dbReference type="ARBA" id="ARBA00022475"/>
    </source>
</evidence>
<evidence type="ECO:0000256" key="5">
    <source>
        <dbReference type="ARBA" id="ARBA00022989"/>
    </source>
</evidence>
<evidence type="ECO:0000313" key="11">
    <source>
        <dbReference type="Proteomes" id="UP000261480"/>
    </source>
</evidence>
<organism evidence="10 11">
    <name type="scientific">Poecilia mexicana</name>
    <dbReference type="NCBI Taxonomy" id="48701"/>
    <lineage>
        <taxon>Eukaryota</taxon>
        <taxon>Metazoa</taxon>
        <taxon>Chordata</taxon>
        <taxon>Craniata</taxon>
        <taxon>Vertebrata</taxon>
        <taxon>Euteleostomi</taxon>
        <taxon>Actinopterygii</taxon>
        <taxon>Neopterygii</taxon>
        <taxon>Teleostei</taxon>
        <taxon>Neoteleostei</taxon>
        <taxon>Acanthomorphata</taxon>
        <taxon>Ovalentaria</taxon>
        <taxon>Atherinomorphae</taxon>
        <taxon>Cyprinodontiformes</taxon>
        <taxon>Poeciliidae</taxon>
        <taxon>Poeciliinae</taxon>
        <taxon>Poecilia</taxon>
    </lineage>
</organism>
<keyword evidence="3" id="KW-1003">Cell membrane</keyword>
<dbReference type="SUPFAM" id="SSF48652">
    <property type="entry name" value="Tetraspanin"/>
    <property type="match status" value="1"/>
</dbReference>
<dbReference type="Gene3D" id="1.10.1450.10">
    <property type="entry name" value="Tetraspanin"/>
    <property type="match status" value="1"/>
</dbReference>
<dbReference type="PANTHER" id="PTHR19282">
    <property type="entry name" value="TETRASPANIN"/>
    <property type="match status" value="1"/>
</dbReference>
<keyword evidence="4 9" id="KW-0812">Transmembrane</keyword>
<dbReference type="PROSITE" id="PS00421">
    <property type="entry name" value="TM4_1"/>
    <property type="match status" value="1"/>
</dbReference>
<evidence type="ECO:0000256" key="7">
    <source>
        <dbReference type="ARBA" id="ARBA00023157"/>
    </source>
</evidence>
<sequence length="366" mass="41460">MYYRYDNAEVSCCYKYLMFSYNIIFWLAGAAFIAIGFWAWSEKGVLLDLTRVTQLHGFDPVWLVLVVGGVTFILGFAGCVGALRENICLLKFFSGLIGFIFFLELTVAVLAVVFQSQVREWISNFFLQNIKAYRDDIDLQNLIDSLQKMNHCCGAQEPNDWNLNIYFSCNGTHQSREKCGVPFSCCILDPADSVLNTQCGYDVRNQQEKEWKEKIFVKGCIPALEEWLPRNLYTVAFIFIVISLLQMVGIYLARTLIADIEKCDLPLMCSLLWLLKCLTECHITLLKNATLLCLHLMPSLPASPERPSRTDRLPSSRLITRTSSSAAATTATTLPVWFWFCSGHMTRCVMNVNADTGKHVGLNKVV</sequence>
<keyword evidence="7" id="KW-1015">Disulfide bond</keyword>
<accession>A0A3B3X0X6</accession>
<dbReference type="InterPro" id="IPR018499">
    <property type="entry name" value="Tetraspanin/Peripherin"/>
</dbReference>
<dbReference type="PRINTS" id="PR00259">
    <property type="entry name" value="TMFOUR"/>
</dbReference>
<keyword evidence="5 9" id="KW-1133">Transmembrane helix</keyword>
<evidence type="ECO:0000256" key="8">
    <source>
        <dbReference type="ARBA" id="ARBA00023180"/>
    </source>
</evidence>
<feature type="transmembrane region" description="Helical" evidence="9">
    <location>
        <begin position="232"/>
        <end position="252"/>
    </location>
</feature>
<dbReference type="Ensembl" id="ENSPMET00000002007.1">
    <property type="protein sequence ID" value="ENSPMEP00000008702.1"/>
    <property type="gene ID" value="ENSPMEG00000010479.1"/>
</dbReference>
<dbReference type="InterPro" id="IPR018503">
    <property type="entry name" value="Tetraspanin_CS"/>
</dbReference>
<dbReference type="CDD" id="cd03159">
    <property type="entry name" value="TM4SF9_like_LEL"/>
    <property type="match status" value="1"/>
</dbReference>
<keyword evidence="8" id="KW-0325">Glycoprotein</keyword>
<name>A0A3B3X0X6_9TELE</name>
<dbReference type="Pfam" id="PF00335">
    <property type="entry name" value="Tetraspanin"/>
    <property type="match status" value="1"/>
</dbReference>
<dbReference type="PANTHER" id="PTHR19282:SF261">
    <property type="entry name" value="TETRASPANIN-14"/>
    <property type="match status" value="1"/>
</dbReference>
<proteinExistence type="inferred from homology"/>
<evidence type="ECO:0000256" key="2">
    <source>
        <dbReference type="ARBA" id="ARBA00006840"/>
    </source>
</evidence>
<dbReference type="STRING" id="48701.ENSPMEP00000008702"/>